<organism evidence="1 2">
    <name type="scientific">Candidatus Ornithobacterium hominis</name>
    <dbReference type="NCBI Taxonomy" id="2497989"/>
    <lineage>
        <taxon>Bacteria</taxon>
        <taxon>Pseudomonadati</taxon>
        <taxon>Bacteroidota</taxon>
        <taxon>Flavobacteriia</taxon>
        <taxon>Flavobacteriales</taxon>
        <taxon>Weeksellaceae</taxon>
        <taxon>Ornithobacterium</taxon>
    </lineage>
</organism>
<accession>A0A383U3K2</accession>
<protein>
    <submittedName>
        <fullName evidence="1">Uncharacterized protein</fullName>
    </submittedName>
</protein>
<evidence type="ECO:0000313" key="1">
    <source>
        <dbReference type="EMBL" id="SZD73523.1"/>
    </source>
</evidence>
<gene>
    <name evidence="1" type="ORF">SAMEA104719789_01333</name>
</gene>
<name>A0A383U3K2_9FLAO</name>
<proteinExistence type="predicted"/>
<dbReference type="Proteomes" id="UP000262142">
    <property type="component" value="Unassembled WGS sequence"/>
</dbReference>
<sequence length="69" mass="8169">MKKILKPLKIKRKTTNEVRFHPKMGALSTKVTKIQRTLYGIPFETLHKYRETYSGKMKDVEDCKVSELR</sequence>
<evidence type="ECO:0000313" key="2">
    <source>
        <dbReference type="Proteomes" id="UP000262142"/>
    </source>
</evidence>
<dbReference type="RefSeq" id="WP_119058280.1">
    <property type="nucleotide sequence ID" value="NZ_OX579588.1"/>
</dbReference>
<dbReference type="OrthoDB" id="1467749at2"/>
<dbReference type="EMBL" id="UNSC01000006">
    <property type="protein sequence ID" value="SZD73523.1"/>
    <property type="molecule type" value="Genomic_DNA"/>
</dbReference>
<reference evidence="1 2" key="1">
    <citation type="submission" date="2018-09" db="EMBL/GenBank/DDBJ databases">
        <authorList>
            <consortium name="Pathogen Informatics"/>
        </authorList>
    </citation>
    <scope>NUCLEOTIDE SEQUENCE [LARGE SCALE GENOMIC DNA]</scope>
    <source>
        <strain evidence="1 2">OH-22767</strain>
    </source>
</reference>
<keyword evidence="2" id="KW-1185">Reference proteome</keyword>
<dbReference type="AlphaFoldDB" id="A0A383U3K2"/>